<evidence type="ECO:0000313" key="2">
    <source>
        <dbReference type="Proteomes" id="UP001234297"/>
    </source>
</evidence>
<dbReference type="EMBL" id="CM056814">
    <property type="protein sequence ID" value="KAJ8626417.1"/>
    <property type="molecule type" value="Genomic_DNA"/>
</dbReference>
<accession>A0ACC2L016</accession>
<gene>
    <name evidence="1" type="ORF">MRB53_019724</name>
</gene>
<organism evidence="1 2">
    <name type="scientific">Persea americana</name>
    <name type="common">Avocado</name>
    <dbReference type="NCBI Taxonomy" id="3435"/>
    <lineage>
        <taxon>Eukaryota</taxon>
        <taxon>Viridiplantae</taxon>
        <taxon>Streptophyta</taxon>
        <taxon>Embryophyta</taxon>
        <taxon>Tracheophyta</taxon>
        <taxon>Spermatophyta</taxon>
        <taxon>Magnoliopsida</taxon>
        <taxon>Magnoliidae</taxon>
        <taxon>Laurales</taxon>
        <taxon>Lauraceae</taxon>
        <taxon>Persea</taxon>
    </lineage>
</organism>
<dbReference type="Proteomes" id="UP001234297">
    <property type="component" value="Chromosome 6"/>
</dbReference>
<evidence type="ECO:0000313" key="1">
    <source>
        <dbReference type="EMBL" id="KAJ8626417.1"/>
    </source>
</evidence>
<sequence>MDLGERRRHFDGGSWTDEKHLSFLNWMEASFVKRMHERDDQPSLTYAAVNGHLPLDRFLPDGSDSTVDFQNRRPNINEKKTQANDHDGARRATNGRRERKRRNGSQDQVVPQLECMK</sequence>
<name>A0ACC2L016_PERAE</name>
<keyword evidence="2" id="KW-1185">Reference proteome</keyword>
<comment type="caution">
    <text evidence="1">The sequence shown here is derived from an EMBL/GenBank/DDBJ whole genome shotgun (WGS) entry which is preliminary data.</text>
</comment>
<reference evidence="1 2" key="1">
    <citation type="journal article" date="2022" name="Hortic Res">
        <title>A haplotype resolved chromosomal level avocado genome allows analysis of novel avocado genes.</title>
        <authorList>
            <person name="Nath O."/>
            <person name="Fletcher S.J."/>
            <person name="Hayward A."/>
            <person name="Shaw L.M."/>
            <person name="Masouleh A.K."/>
            <person name="Furtado A."/>
            <person name="Henry R.J."/>
            <person name="Mitter N."/>
        </authorList>
    </citation>
    <scope>NUCLEOTIDE SEQUENCE [LARGE SCALE GENOMIC DNA]</scope>
    <source>
        <strain evidence="2">cv. Hass</strain>
    </source>
</reference>
<proteinExistence type="predicted"/>
<protein>
    <submittedName>
        <fullName evidence="1">Uncharacterized protein</fullName>
    </submittedName>
</protein>